<protein>
    <recommendedName>
        <fullName evidence="4">Pesticidal crystal protein Cry22Aa Ig-like domain-containing protein</fullName>
    </recommendedName>
</protein>
<name>A0A6C0L0Q9_9ZZZZ</name>
<evidence type="ECO:0000256" key="2">
    <source>
        <dbReference type="SAM" id="MobiDB-lite"/>
    </source>
</evidence>
<feature type="domain" description="Pesticidal crystal protein Cry22Aa Ig-like" evidence="4">
    <location>
        <begin position="734"/>
        <end position="805"/>
    </location>
</feature>
<dbReference type="PANTHER" id="PTHR15127:SF32">
    <property type="entry name" value="HEAVYWEIGHT, ISOFORM A"/>
    <property type="match status" value="1"/>
</dbReference>
<feature type="domain" description="Pesticidal crystal protein Cry22Aa Ig-like" evidence="4">
    <location>
        <begin position="398"/>
        <end position="471"/>
    </location>
</feature>
<dbReference type="Pfam" id="PF16403">
    <property type="entry name" value="Bact_surface_Ig-like"/>
    <property type="match status" value="5"/>
</dbReference>
<dbReference type="GO" id="GO:0001784">
    <property type="term" value="F:phosphotyrosine residue binding"/>
    <property type="evidence" value="ECO:0007669"/>
    <property type="project" value="TreeGrafter"/>
</dbReference>
<keyword evidence="3" id="KW-0812">Transmembrane</keyword>
<dbReference type="AlphaFoldDB" id="A0A6C0L0Q9"/>
<feature type="domain" description="Pesticidal crystal protein Cry22Aa Ig-like" evidence="4">
    <location>
        <begin position="484"/>
        <end position="556"/>
    </location>
</feature>
<accession>A0A6C0L0Q9</accession>
<evidence type="ECO:0000313" key="5">
    <source>
        <dbReference type="EMBL" id="QHU23006.1"/>
    </source>
</evidence>
<sequence length="887" mass="98794">MKNFSQSICNITILVFVILIIYFSFFKNKDKNNNLKENFFDGQFVSNTACVSNDGVGDWYNAYTIPKYIGGPMISSNGGLDAIYNESANSLLNKCKQLANYKHGESGYSGITVHSQKQRMHSQSMGCTIFHGQKQELGRRGGASNNEIEKSCYINPNYAGLITEEKVCKTEEGDKFPGLELNNGDDRQDTNSVKYIHDETKCEYKGCFREDAINKANMPSSGRVIDNEYNCIYPEIESVCKEGDELYREMTEYNLNLINGNTSEDTSTKQYIHEQKLCQYKGCFDENANNTSSTPPDFSGIMVNDNSYCNYPDIIWNIEENHIDEFYEGEYIEEKPKAFIGNLELDVYTSNSNDIIITADTVPGTYEIEYSAQYYNKESSITKTVIINEAIDSLAPTIELNGEDYITIVQGETWNDPKARASDNMDGEISPERIEVSSSLDTETIGTYTLNYWVTDNAGNTSKIITRTVEVKAPPDTIPPQIVLIGENPMMIFQGDEFVEPGYRGIDETGGLINFMVIIGGDIVDNTTHGDYNIQYSIPESRYGPASDIVTRKVIVQKRIDTTPPTIILNGESKLRLNLNQQYVESGVTAKTQAGNIIEDVIINGDEVDPNTEGFYSLKYRVIDPESNISSETLVRLVIVEKAPDINAPELTILGSADMEISVNSEYVDDGATAWDYNGDGDITEKIIPYGGVNPNIPDTYILKYVVFDSAGNSATAIRTVTVVALPDETAPILELLGDNPMRIIIGSSYIEEGGQAIDDNGDNLTENIEIDNTNLNTGELGNYEVIYTVSDGRQTTKKIRKVIVYSPGRDLCNETILEKPCEEMSKNECGGSEGVSGIYDGQQAFHCDWNSEEGECIRGWKCGMRPPNPPPPTEEDWLQKVGHKYQ</sequence>
<keyword evidence="3" id="KW-1133">Transmembrane helix</keyword>
<reference evidence="5" key="1">
    <citation type="journal article" date="2020" name="Nature">
        <title>Giant virus diversity and host interactions through global metagenomics.</title>
        <authorList>
            <person name="Schulz F."/>
            <person name="Roux S."/>
            <person name="Paez-Espino D."/>
            <person name="Jungbluth S."/>
            <person name="Walsh D.A."/>
            <person name="Denef V.J."/>
            <person name="McMahon K.D."/>
            <person name="Konstantinidis K.T."/>
            <person name="Eloe-Fadrosh E.A."/>
            <person name="Kyrpides N.C."/>
            <person name="Woyke T."/>
        </authorList>
    </citation>
    <scope>NUCLEOTIDE SEQUENCE</scope>
    <source>
        <strain evidence="5">GVMAG-S-ERX555907-63</strain>
    </source>
</reference>
<dbReference type="Gene3D" id="2.60.40.10">
    <property type="entry name" value="Immunoglobulins"/>
    <property type="match status" value="4"/>
</dbReference>
<dbReference type="EMBL" id="MN741020">
    <property type="protein sequence ID" value="QHU23006.1"/>
    <property type="molecule type" value="Genomic_DNA"/>
</dbReference>
<organism evidence="5">
    <name type="scientific">viral metagenome</name>
    <dbReference type="NCBI Taxonomy" id="1070528"/>
    <lineage>
        <taxon>unclassified sequences</taxon>
        <taxon>metagenomes</taxon>
        <taxon>organismal metagenomes</taxon>
    </lineage>
</organism>
<dbReference type="InterPro" id="IPR051846">
    <property type="entry name" value="SH2_domain_adapters"/>
</dbReference>
<feature type="region of interest" description="Disordered" evidence="2">
    <location>
        <begin position="865"/>
        <end position="887"/>
    </location>
</feature>
<keyword evidence="3" id="KW-0472">Membrane</keyword>
<feature type="transmembrane region" description="Helical" evidence="3">
    <location>
        <begin position="7"/>
        <end position="26"/>
    </location>
</feature>
<proteinExistence type="predicted"/>
<keyword evidence="1" id="KW-0727">SH2 domain</keyword>
<evidence type="ECO:0000256" key="3">
    <source>
        <dbReference type="SAM" id="Phobius"/>
    </source>
</evidence>
<evidence type="ECO:0000259" key="4">
    <source>
        <dbReference type="Pfam" id="PF16403"/>
    </source>
</evidence>
<feature type="domain" description="Pesticidal crystal protein Cry22Aa Ig-like" evidence="4">
    <location>
        <begin position="568"/>
        <end position="640"/>
    </location>
</feature>
<dbReference type="InterPro" id="IPR032179">
    <property type="entry name" value="Cry22Aa_Ig-like"/>
</dbReference>
<dbReference type="PANTHER" id="PTHR15127">
    <property type="entry name" value="HEAVYWEIGHT, ISOFORM A"/>
    <property type="match status" value="1"/>
</dbReference>
<dbReference type="InterPro" id="IPR013783">
    <property type="entry name" value="Ig-like_fold"/>
</dbReference>
<feature type="domain" description="Pesticidal crystal protein Cry22Aa Ig-like" evidence="4">
    <location>
        <begin position="651"/>
        <end position="723"/>
    </location>
</feature>
<evidence type="ECO:0000256" key="1">
    <source>
        <dbReference type="ARBA" id="ARBA00022999"/>
    </source>
</evidence>